<organism evidence="1 2">
    <name type="scientific">Cellulosilyticum lentocellum (strain ATCC 49066 / DSM 5427 / NCIMB 11756 / RHM5)</name>
    <name type="common">Clostridium lentocellum</name>
    <dbReference type="NCBI Taxonomy" id="642492"/>
    <lineage>
        <taxon>Bacteria</taxon>
        <taxon>Bacillati</taxon>
        <taxon>Bacillota</taxon>
        <taxon>Clostridia</taxon>
        <taxon>Lachnospirales</taxon>
        <taxon>Cellulosilyticaceae</taxon>
        <taxon>Cellulosilyticum</taxon>
    </lineage>
</organism>
<accession>F2JGF5</accession>
<dbReference type="RefSeq" id="WP_013655151.1">
    <property type="nucleotide sequence ID" value="NC_015275.1"/>
</dbReference>
<dbReference type="STRING" id="642492.Clole_0090"/>
<proteinExistence type="predicted"/>
<evidence type="ECO:0000313" key="2">
    <source>
        <dbReference type="Proteomes" id="UP000008467"/>
    </source>
</evidence>
<name>F2JGF5_CELLD</name>
<dbReference type="HOGENOM" id="CLU_2988216_0_0_9"/>
<dbReference type="EMBL" id="CP002582">
    <property type="protein sequence ID" value="ADZ81850.1"/>
    <property type="molecule type" value="Genomic_DNA"/>
</dbReference>
<evidence type="ECO:0000313" key="1">
    <source>
        <dbReference type="EMBL" id="ADZ81850.1"/>
    </source>
</evidence>
<gene>
    <name evidence="1" type="ordered locus">Clole_0090</name>
</gene>
<keyword evidence="2" id="KW-1185">Reference proteome</keyword>
<sequence length="57" mass="6410">MKQNEKLIMALTDEELMELTGGFIESAVAKGAMVTLLYAIRPNPKPIIDFIFKVLKK</sequence>
<dbReference type="Proteomes" id="UP000008467">
    <property type="component" value="Chromosome"/>
</dbReference>
<reference evidence="1 2" key="1">
    <citation type="journal article" date="2011" name="J. Bacteriol.">
        <title>Complete genome sequence of the cellulose-degrading bacterium Cellulosilyticum lentocellum.</title>
        <authorList>
            <consortium name="US DOE Joint Genome Institute"/>
            <person name="Miller D.A."/>
            <person name="Suen G."/>
            <person name="Bruce D."/>
            <person name="Copeland A."/>
            <person name="Cheng J.F."/>
            <person name="Detter C."/>
            <person name="Goodwin L.A."/>
            <person name="Han C.S."/>
            <person name="Hauser L.J."/>
            <person name="Land M.L."/>
            <person name="Lapidus A."/>
            <person name="Lucas S."/>
            <person name="Meincke L."/>
            <person name="Pitluck S."/>
            <person name="Tapia R."/>
            <person name="Teshima H."/>
            <person name="Woyke T."/>
            <person name="Fox B.G."/>
            <person name="Angert E.R."/>
            <person name="Currie C.R."/>
        </authorList>
    </citation>
    <scope>NUCLEOTIDE SEQUENCE [LARGE SCALE GENOMIC DNA]</scope>
    <source>
        <strain evidence="2">ATCC 49066 / DSM 5427 / NCIMB 11756 / RHM5</strain>
    </source>
</reference>
<dbReference type="KEGG" id="cle:Clole_0090"/>
<dbReference type="AlphaFoldDB" id="F2JGF5"/>
<protein>
    <submittedName>
        <fullName evidence="1">Uncharacterized protein</fullName>
    </submittedName>
</protein>